<organism evidence="3 4">
    <name type="scientific">Flaviflexus equikiangi</name>
    <dbReference type="NCBI Taxonomy" id="2758573"/>
    <lineage>
        <taxon>Bacteria</taxon>
        <taxon>Bacillati</taxon>
        <taxon>Actinomycetota</taxon>
        <taxon>Actinomycetes</taxon>
        <taxon>Actinomycetales</taxon>
        <taxon>Actinomycetaceae</taxon>
        <taxon>Flaviflexus</taxon>
    </lineage>
</organism>
<evidence type="ECO:0000256" key="2">
    <source>
        <dbReference type="SAM" id="SignalP"/>
    </source>
</evidence>
<feature type="compositionally biased region" description="Low complexity" evidence="1">
    <location>
        <begin position="93"/>
        <end position="115"/>
    </location>
</feature>
<feature type="chain" id="PRO_5046110080" evidence="2">
    <location>
        <begin position="27"/>
        <end position="115"/>
    </location>
</feature>
<dbReference type="Proteomes" id="UP000705983">
    <property type="component" value="Unassembled WGS sequence"/>
</dbReference>
<keyword evidence="4" id="KW-1185">Reference proteome</keyword>
<name>A0ABS2TE83_9ACTO</name>
<feature type="compositionally biased region" description="Polar residues" evidence="1">
    <location>
        <begin position="44"/>
        <end position="55"/>
    </location>
</feature>
<comment type="caution">
    <text evidence="3">The sequence shown here is derived from an EMBL/GenBank/DDBJ whole genome shotgun (WGS) entry which is preliminary data.</text>
</comment>
<protein>
    <submittedName>
        <fullName evidence="3">Uncharacterized protein</fullName>
    </submittedName>
</protein>
<gene>
    <name evidence="3" type="ORF">JVW63_04550</name>
</gene>
<evidence type="ECO:0000256" key="1">
    <source>
        <dbReference type="SAM" id="MobiDB-lite"/>
    </source>
</evidence>
<feature type="region of interest" description="Disordered" evidence="1">
    <location>
        <begin position="36"/>
        <end position="115"/>
    </location>
</feature>
<feature type="compositionally biased region" description="Low complexity" evidence="1">
    <location>
        <begin position="56"/>
        <end position="85"/>
    </location>
</feature>
<accession>A0ABS2TE83</accession>
<dbReference type="EMBL" id="JAFFJS010000002">
    <property type="protein sequence ID" value="MBM9432969.1"/>
    <property type="molecule type" value="Genomic_DNA"/>
</dbReference>
<evidence type="ECO:0000313" key="4">
    <source>
        <dbReference type="Proteomes" id="UP000705983"/>
    </source>
</evidence>
<proteinExistence type="predicted"/>
<dbReference type="RefSeq" id="WP_187996323.1">
    <property type="nucleotide sequence ID" value="NZ_JACEXG010000002.1"/>
</dbReference>
<keyword evidence="2" id="KW-0732">Signal</keyword>
<evidence type="ECO:0000313" key="3">
    <source>
        <dbReference type="EMBL" id="MBM9432969.1"/>
    </source>
</evidence>
<sequence>MSRKLWVAAGSLGALGVAIGTGMAAADSPDVVIPVISEGPRETVSPSNENPSGQITATTAPSTAPSQTQDPTVAPSPAPSVSRPTGTPTVQLPSQVSPASAVSIASAPSAPSADE</sequence>
<reference evidence="4" key="1">
    <citation type="submission" date="2021-02" db="EMBL/GenBank/DDBJ databases">
        <title>Leucobacter sp. CX169.</title>
        <authorList>
            <person name="Cheng Y."/>
        </authorList>
    </citation>
    <scope>NUCLEOTIDE SEQUENCE [LARGE SCALE GENOMIC DNA]</scope>
    <source>
        <strain evidence="4">JY899</strain>
    </source>
</reference>
<feature type="signal peptide" evidence="2">
    <location>
        <begin position="1"/>
        <end position="26"/>
    </location>
</feature>